<dbReference type="RefSeq" id="WP_229108935.1">
    <property type="nucleotide sequence ID" value="NZ_DYUD01000001.1"/>
</dbReference>
<reference evidence="1" key="1">
    <citation type="journal article" date="2021" name="PeerJ">
        <title>Extensive microbial diversity within the chicken gut microbiome revealed by metagenomics and culture.</title>
        <authorList>
            <person name="Gilroy R."/>
            <person name="Ravi A."/>
            <person name="Getino M."/>
            <person name="Pursley I."/>
            <person name="Horton D.L."/>
            <person name="Alikhan N.F."/>
            <person name="Baker D."/>
            <person name="Gharbi K."/>
            <person name="Hall N."/>
            <person name="Watson M."/>
            <person name="Adriaenssens E.M."/>
            <person name="Foster-Nyarko E."/>
            <person name="Jarju S."/>
            <person name="Secka A."/>
            <person name="Antonio M."/>
            <person name="Oren A."/>
            <person name="Chaudhuri R.R."/>
            <person name="La Ragione R."/>
            <person name="Hildebrand F."/>
            <person name="Pallen M.J."/>
        </authorList>
    </citation>
    <scope>NUCLEOTIDE SEQUENCE</scope>
    <source>
        <strain evidence="1">CHK121-7720</strain>
    </source>
</reference>
<comment type="caution">
    <text evidence="1">The sequence shown here is derived from an EMBL/GenBank/DDBJ whole genome shotgun (WGS) entry which is preliminary data.</text>
</comment>
<reference evidence="1" key="2">
    <citation type="submission" date="2021-09" db="EMBL/GenBank/DDBJ databases">
        <authorList>
            <person name="Gilroy R."/>
        </authorList>
    </citation>
    <scope>NUCLEOTIDE SEQUENCE</scope>
    <source>
        <strain evidence="1">CHK121-7720</strain>
    </source>
</reference>
<dbReference type="EMBL" id="DYUD01000001">
    <property type="protein sequence ID" value="HJG87892.1"/>
    <property type="molecule type" value="Genomic_DNA"/>
</dbReference>
<dbReference type="Proteomes" id="UP000757103">
    <property type="component" value="Unassembled WGS sequence"/>
</dbReference>
<protein>
    <submittedName>
        <fullName evidence="1">Uncharacterized protein</fullName>
    </submittedName>
</protein>
<gene>
    <name evidence="1" type="ORF">K8U91_00240</name>
</gene>
<dbReference type="AlphaFoldDB" id="A0A921SU33"/>
<evidence type="ECO:0000313" key="2">
    <source>
        <dbReference type="Proteomes" id="UP000757103"/>
    </source>
</evidence>
<accession>A0A921SU33</accession>
<proteinExistence type="predicted"/>
<name>A0A921SU33_9BACT</name>
<organism evidence="1 2">
    <name type="scientific">Barnesiella viscericola</name>
    <dbReference type="NCBI Taxonomy" id="397865"/>
    <lineage>
        <taxon>Bacteria</taxon>
        <taxon>Pseudomonadati</taxon>
        <taxon>Bacteroidota</taxon>
        <taxon>Bacteroidia</taxon>
        <taxon>Bacteroidales</taxon>
        <taxon>Barnesiellaceae</taxon>
        <taxon>Barnesiella</taxon>
    </lineage>
</organism>
<sequence length="174" mass="19452">MNNGKYRSTVQKWVDKAQSDWIDKETGLLVSFLDDYGSQYEGAPVKGSYSALNCYYLSLIDESLAKSQYEQLKSLFWKDGIIPGLKEYWDRTCYIGMDIDAGPILLQLSPSGTAFMTGAATCFNDDLTRTKILRTAEIAGHTIKLGKKRHYLLANIALVGESIMLAMRTNSNTL</sequence>
<evidence type="ECO:0000313" key="1">
    <source>
        <dbReference type="EMBL" id="HJG87892.1"/>
    </source>
</evidence>